<keyword evidence="8" id="KW-0032">Aminotransferase</keyword>
<dbReference type="SUPFAM" id="SSF53383">
    <property type="entry name" value="PLP-dependent transferases"/>
    <property type="match status" value="1"/>
</dbReference>
<gene>
    <name evidence="8" type="ORF">KCX82_08375</name>
</gene>
<dbReference type="InterPro" id="IPR008286">
    <property type="entry name" value="Prn/Lys/Arg_de-COase_C"/>
</dbReference>
<name>A0A8J7VZB8_9FIRM</name>
<keyword evidence="3" id="KW-0210">Decarboxylase</keyword>
<dbReference type="Proteomes" id="UP000675664">
    <property type="component" value="Unassembled WGS sequence"/>
</dbReference>
<dbReference type="Gene3D" id="3.40.640.10">
    <property type="entry name" value="Type I PLP-dependent aspartate aminotransferase-like (Major domain)"/>
    <property type="match status" value="1"/>
</dbReference>
<feature type="domain" description="Orn/Lys/Arg decarboxylases family 1 pyridoxal-P attachment site" evidence="6">
    <location>
        <begin position="5"/>
        <end position="298"/>
    </location>
</feature>
<evidence type="ECO:0000259" key="6">
    <source>
        <dbReference type="Pfam" id="PF01276"/>
    </source>
</evidence>
<comment type="similarity">
    <text evidence="2">Belongs to the Orn/Lys/Arg decarboxylase class-I family.</text>
</comment>
<evidence type="ECO:0000256" key="5">
    <source>
        <dbReference type="ARBA" id="ARBA00023239"/>
    </source>
</evidence>
<dbReference type="InterPro" id="IPR000310">
    <property type="entry name" value="Orn/Lys/Arg_deCO2ase_major_dom"/>
</dbReference>
<evidence type="ECO:0000256" key="3">
    <source>
        <dbReference type="ARBA" id="ARBA00022793"/>
    </source>
</evidence>
<dbReference type="EMBL" id="JAGSND010000004">
    <property type="protein sequence ID" value="MBR0597884.1"/>
    <property type="molecule type" value="Genomic_DNA"/>
</dbReference>
<dbReference type="GO" id="GO:0008483">
    <property type="term" value="F:transaminase activity"/>
    <property type="evidence" value="ECO:0007669"/>
    <property type="project" value="UniProtKB-KW"/>
</dbReference>
<comment type="caution">
    <text evidence="8">The sequence shown here is derived from an EMBL/GenBank/DDBJ whole genome shotgun (WGS) entry which is preliminary data.</text>
</comment>
<dbReference type="InterPro" id="IPR015421">
    <property type="entry name" value="PyrdxlP-dep_Trfase_major"/>
</dbReference>
<dbReference type="PANTHER" id="PTHR43277">
    <property type="entry name" value="ARGININE DECARBOXYLASE"/>
    <property type="match status" value="1"/>
</dbReference>
<keyword evidence="4" id="KW-0663">Pyridoxal phosphate</keyword>
<dbReference type="AlphaFoldDB" id="A0A8J7VZB8"/>
<dbReference type="Gene3D" id="3.90.100.10">
    <property type="entry name" value="Orn/Lys/Arg decarboxylase, C-terminal domain"/>
    <property type="match status" value="1"/>
</dbReference>
<sequence length="489" mass="53951">MSFTTPIHDFITDYLKTDTVSFHMPGHKGSQFYKRFGYHDFLNQMMDYDITEIDGADNLFQTEGIIKATQDKYAKLYNVKKSYLMINGTSGGNLAAILASVNKGKKLIMARNCHKSVYNALTLGDIQPVYAYPETNHEFKISGVITPEEIERLVIENPDAEAVILSSPNYYGICSDLEAIADIVHQHGRILIVDEAHGAHLHFSDALPFSAMQAGADLVINSTHKTLGSFTQSAALHLNSDRVDQYTLEDKLQCIESTSPSYLLMTSLDITATILENHGDQLMEDWISNLEYFYERIKGIPGLKTMGRLKGLDWTKINLSMRELGLSGAELEKILMKEYSIYMELATGDIVMGMSGIGNVKEDYEKLALALEDLSERRRNEISLGTLDITINSSSETQTESTSSETGLEAKALPKQAVMVGIPKTKRRVKLSESAGLVCASSIIPYPPGIPLVCPGERIEADAIAYVQALRAAGEKVIGITEDDEVIVG</sequence>
<dbReference type="Pfam" id="PF01276">
    <property type="entry name" value="OKR_DC_1"/>
    <property type="match status" value="1"/>
</dbReference>
<evidence type="ECO:0000256" key="4">
    <source>
        <dbReference type="ARBA" id="ARBA00022898"/>
    </source>
</evidence>
<dbReference type="RefSeq" id="WP_227018011.1">
    <property type="nucleotide sequence ID" value="NZ_JAGSND010000004.1"/>
</dbReference>
<dbReference type="PANTHER" id="PTHR43277:SF4">
    <property type="entry name" value="ARGININE DECARBOXYLASE"/>
    <property type="match status" value="1"/>
</dbReference>
<protein>
    <submittedName>
        <fullName evidence="8">Aminotransferase class I/II-fold pyridoxal phosphate-dependent enzyme</fullName>
    </submittedName>
</protein>
<accession>A0A8J7VZB8</accession>
<reference evidence="8" key="2">
    <citation type="submission" date="2021-04" db="EMBL/GenBank/DDBJ databases">
        <authorList>
            <person name="Liu J."/>
        </authorList>
    </citation>
    <scope>NUCLEOTIDE SEQUENCE</scope>
    <source>
        <strain evidence="8">BAD-6</strain>
    </source>
</reference>
<organism evidence="8 9">
    <name type="scientific">Sinanaerobacter chloroacetimidivorans</name>
    <dbReference type="NCBI Taxonomy" id="2818044"/>
    <lineage>
        <taxon>Bacteria</taxon>
        <taxon>Bacillati</taxon>
        <taxon>Bacillota</taxon>
        <taxon>Clostridia</taxon>
        <taxon>Peptostreptococcales</taxon>
        <taxon>Anaerovoracaceae</taxon>
        <taxon>Sinanaerobacter</taxon>
    </lineage>
</organism>
<evidence type="ECO:0000256" key="2">
    <source>
        <dbReference type="ARBA" id="ARBA00010671"/>
    </source>
</evidence>
<dbReference type="Pfam" id="PF03711">
    <property type="entry name" value="OKR_DC_1_C"/>
    <property type="match status" value="1"/>
</dbReference>
<dbReference type="InterPro" id="IPR052357">
    <property type="entry name" value="Orn_Lys_Arg_decarboxylase-I"/>
</dbReference>
<evidence type="ECO:0000256" key="1">
    <source>
        <dbReference type="ARBA" id="ARBA00001933"/>
    </source>
</evidence>
<dbReference type="GO" id="GO:0016831">
    <property type="term" value="F:carboxy-lyase activity"/>
    <property type="evidence" value="ECO:0007669"/>
    <property type="project" value="UniProtKB-KW"/>
</dbReference>
<feature type="domain" description="Orn/Lys/Arg decarboxylase C-terminal" evidence="7">
    <location>
        <begin position="398"/>
        <end position="481"/>
    </location>
</feature>
<reference evidence="8" key="1">
    <citation type="submission" date="2021-04" db="EMBL/GenBank/DDBJ databases">
        <title>Sinoanaerobacter chloroacetimidivorans sp. nov., an obligate anaerobic bacterium isolated from anaerobic sludge.</title>
        <authorList>
            <person name="Bao Y."/>
        </authorList>
    </citation>
    <scope>NUCLEOTIDE SEQUENCE</scope>
    <source>
        <strain evidence="8">BAD-6</strain>
    </source>
</reference>
<evidence type="ECO:0000313" key="8">
    <source>
        <dbReference type="EMBL" id="MBR0597884.1"/>
    </source>
</evidence>
<evidence type="ECO:0000313" key="9">
    <source>
        <dbReference type="Proteomes" id="UP000675664"/>
    </source>
</evidence>
<proteinExistence type="inferred from homology"/>
<keyword evidence="8" id="KW-0808">Transferase</keyword>
<keyword evidence="5" id="KW-0456">Lyase</keyword>
<comment type="cofactor">
    <cofactor evidence="1">
        <name>pyridoxal 5'-phosphate</name>
        <dbReference type="ChEBI" id="CHEBI:597326"/>
    </cofactor>
</comment>
<evidence type="ECO:0000259" key="7">
    <source>
        <dbReference type="Pfam" id="PF03711"/>
    </source>
</evidence>
<dbReference type="InterPro" id="IPR015424">
    <property type="entry name" value="PyrdxlP-dep_Trfase"/>
</dbReference>
<keyword evidence="9" id="KW-1185">Reference proteome</keyword>